<keyword evidence="2" id="KW-1185">Reference proteome</keyword>
<organism evidence="1 2">
    <name type="scientific">Bradyrhizobium daqingense</name>
    <dbReference type="NCBI Taxonomy" id="993502"/>
    <lineage>
        <taxon>Bacteria</taxon>
        <taxon>Pseudomonadati</taxon>
        <taxon>Pseudomonadota</taxon>
        <taxon>Alphaproteobacteria</taxon>
        <taxon>Hyphomicrobiales</taxon>
        <taxon>Nitrobacteraceae</taxon>
        <taxon>Bradyrhizobium</taxon>
    </lineage>
</organism>
<accession>A0A562LMK9</accession>
<evidence type="ECO:0000313" key="2">
    <source>
        <dbReference type="Proteomes" id="UP000317176"/>
    </source>
</evidence>
<reference evidence="1 2" key="1">
    <citation type="journal article" date="2015" name="Stand. Genomic Sci.">
        <title>Genomic Encyclopedia of Bacterial and Archaeal Type Strains, Phase III: the genomes of soil and plant-associated and newly described type strains.</title>
        <authorList>
            <person name="Whitman W.B."/>
            <person name="Woyke T."/>
            <person name="Klenk H.P."/>
            <person name="Zhou Y."/>
            <person name="Lilburn T.G."/>
            <person name="Beck B.J."/>
            <person name="De Vos P."/>
            <person name="Vandamme P."/>
            <person name="Eisen J.A."/>
            <person name="Garrity G."/>
            <person name="Hugenholtz P."/>
            <person name="Kyrpides N.C."/>
        </authorList>
    </citation>
    <scope>NUCLEOTIDE SEQUENCE [LARGE SCALE GENOMIC DNA]</scope>
    <source>
        <strain evidence="1 2">CGMCC 1.10947</strain>
    </source>
</reference>
<dbReference type="Proteomes" id="UP000317176">
    <property type="component" value="Unassembled WGS sequence"/>
</dbReference>
<comment type="caution">
    <text evidence="1">The sequence shown here is derived from an EMBL/GenBank/DDBJ whole genome shotgun (WGS) entry which is preliminary data.</text>
</comment>
<name>A0A562LMK9_9BRAD</name>
<dbReference type="RefSeq" id="WP_145630071.1">
    <property type="nucleotide sequence ID" value="NZ_CP088014.1"/>
</dbReference>
<dbReference type="AlphaFoldDB" id="A0A562LMK9"/>
<protein>
    <submittedName>
        <fullName evidence="1">Uncharacterized protein</fullName>
    </submittedName>
</protein>
<proteinExistence type="predicted"/>
<dbReference type="EMBL" id="VLKL01000003">
    <property type="protein sequence ID" value="TWI08841.1"/>
    <property type="molecule type" value="Genomic_DNA"/>
</dbReference>
<evidence type="ECO:0000313" key="1">
    <source>
        <dbReference type="EMBL" id="TWI08841.1"/>
    </source>
</evidence>
<sequence>MHYVMKWWRDRRRQPEVRVFSAVNVDVSGPLESRSDDELSSRMREILGNKAFEGQQRLVKQRDRFKAGLANAIEVGLSGRAMAEFLNGHAFLWKHVYEKAEGDPQLLAMTERALVLCANYVPEHWNQAVKEAKENREHYAELRRKYDL</sequence>
<gene>
    <name evidence="1" type="ORF">IQ17_01665</name>
</gene>